<proteinExistence type="predicted"/>
<dbReference type="Proteomes" id="UP001164737">
    <property type="component" value="Chromosome"/>
</dbReference>
<feature type="region of interest" description="Disordered" evidence="1">
    <location>
        <begin position="66"/>
        <end position="85"/>
    </location>
</feature>
<evidence type="ECO:0000313" key="2">
    <source>
        <dbReference type="EMBL" id="WAH64590.1"/>
    </source>
</evidence>
<dbReference type="RefSeq" id="WP_153065302.1">
    <property type="nucleotide sequence ID" value="NZ_CP107241.1"/>
</dbReference>
<organism evidence="2 3">
    <name type="scientific">Xanthomonas hortorum</name>
    <dbReference type="NCBI Taxonomy" id="56454"/>
    <lineage>
        <taxon>Bacteria</taxon>
        <taxon>Pseudomonadati</taxon>
        <taxon>Pseudomonadota</taxon>
        <taxon>Gammaproteobacteria</taxon>
        <taxon>Lysobacterales</taxon>
        <taxon>Lysobacteraceae</taxon>
        <taxon>Xanthomonas</taxon>
    </lineage>
</organism>
<dbReference type="Pfam" id="PF19894">
    <property type="entry name" value="DUF6367"/>
    <property type="match status" value="1"/>
</dbReference>
<dbReference type="EMBL" id="CP107241">
    <property type="protein sequence ID" value="WAH64590.1"/>
    <property type="molecule type" value="Genomic_DNA"/>
</dbReference>
<reference evidence="2" key="1">
    <citation type="submission" date="2022-10" db="EMBL/GenBank/DDBJ databases">
        <title>Complete genome sequence resource for Xanthomonas hortorum isolated from Greek Oregano.</title>
        <authorList>
            <person name="Gonzalez-Tobon J."/>
            <person name="Helmann T.C."/>
            <person name="Daughtrey M."/>
            <person name="Stodghill P.V."/>
            <person name="Filiatrault M.J."/>
        </authorList>
    </citation>
    <scope>NUCLEOTIDE SEQUENCE</scope>
    <source>
        <strain evidence="2">Oregano 108</strain>
    </source>
</reference>
<gene>
    <name evidence="2" type="ORF">OEG85_00895</name>
</gene>
<accession>A0AA47EUX3</accession>
<dbReference type="AlphaFoldDB" id="A0AA47EUX3"/>
<protein>
    <submittedName>
        <fullName evidence="2">DUF6367 family protein</fullName>
    </submittedName>
</protein>
<name>A0AA47EUX3_9XANT</name>
<sequence>MNSFSEFLALSDLDQIVVLVSEKDISQPGMLNEGRWVASGKKDWLIRVDAADPAIPLQRHVHIARSKHTSAKNQQASWNEDKTRHDKGSFNASVGSLKVVQNLARDALGLPQDAILEHVTSPRAVLLESVAEPDAICVAYFRLSSAGA</sequence>
<dbReference type="InterPro" id="IPR045947">
    <property type="entry name" value="DUF6367"/>
</dbReference>
<evidence type="ECO:0000256" key="1">
    <source>
        <dbReference type="SAM" id="MobiDB-lite"/>
    </source>
</evidence>
<evidence type="ECO:0000313" key="3">
    <source>
        <dbReference type="Proteomes" id="UP001164737"/>
    </source>
</evidence>